<dbReference type="Proteomes" id="UP000000768">
    <property type="component" value="Chromosome 1"/>
</dbReference>
<reference evidence="3" key="2">
    <citation type="journal article" date="2018" name="Plant J.">
        <title>The Sorghum bicolor reference genome: improved assembly, gene annotations, a transcriptome atlas, and signatures of genome organization.</title>
        <authorList>
            <person name="McCormick R.F."/>
            <person name="Truong S.K."/>
            <person name="Sreedasyam A."/>
            <person name="Jenkins J."/>
            <person name="Shu S."/>
            <person name="Sims D."/>
            <person name="Kennedy M."/>
            <person name="Amirebrahimi M."/>
            <person name="Weers B.D."/>
            <person name="McKinley B."/>
            <person name="Mattison A."/>
            <person name="Morishige D.T."/>
            <person name="Grimwood J."/>
            <person name="Schmutz J."/>
            <person name="Mullet J.E."/>
        </authorList>
    </citation>
    <scope>NUCLEOTIDE SEQUENCE [LARGE SCALE GENOMIC DNA]</scope>
    <source>
        <strain evidence="3">cv. BTx623</strain>
    </source>
</reference>
<reference evidence="2 3" key="1">
    <citation type="journal article" date="2009" name="Nature">
        <title>The Sorghum bicolor genome and the diversification of grasses.</title>
        <authorList>
            <person name="Paterson A.H."/>
            <person name="Bowers J.E."/>
            <person name="Bruggmann R."/>
            <person name="Dubchak I."/>
            <person name="Grimwood J."/>
            <person name="Gundlach H."/>
            <person name="Haberer G."/>
            <person name="Hellsten U."/>
            <person name="Mitros T."/>
            <person name="Poliakov A."/>
            <person name="Schmutz J."/>
            <person name="Spannagl M."/>
            <person name="Tang H."/>
            <person name="Wang X."/>
            <person name="Wicker T."/>
            <person name="Bharti A.K."/>
            <person name="Chapman J."/>
            <person name="Feltus F.A."/>
            <person name="Gowik U."/>
            <person name="Grigoriev I.V."/>
            <person name="Lyons E."/>
            <person name="Maher C.A."/>
            <person name="Martis M."/>
            <person name="Narechania A."/>
            <person name="Otillar R.P."/>
            <person name="Penning B.W."/>
            <person name="Salamov A.A."/>
            <person name="Wang Y."/>
            <person name="Zhang L."/>
            <person name="Carpita N.C."/>
            <person name="Freeling M."/>
            <person name="Gingle A.R."/>
            <person name="Hash C.T."/>
            <person name="Keller B."/>
            <person name="Klein P."/>
            <person name="Kresovich S."/>
            <person name="McCann M.C."/>
            <person name="Ming R."/>
            <person name="Peterson D.G."/>
            <person name="Mehboob-ur-Rahman"/>
            <person name="Ware D."/>
            <person name="Westhoff P."/>
            <person name="Mayer K.F."/>
            <person name="Messing J."/>
            <person name="Rokhsar D.S."/>
        </authorList>
    </citation>
    <scope>NUCLEOTIDE SEQUENCE [LARGE SCALE GENOMIC DNA]</scope>
    <source>
        <strain evidence="3">cv. BTx623</strain>
    </source>
</reference>
<dbReference type="InterPro" id="IPR056592">
    <property type="entry name" value="Beta-prop_At3g26010-like"/>
</dbReference>
<dbReference type="SMART" id="SM00256">
    <property type="entry name" value="FBOX"/>
    <property type="match status" value="1"/>
</dbReference>
<dbReference type="ExpressionAtlas" id="A0A1Z5S920">
    <property type="expression patterns" value="baseline and differential"/>
</dbReference>
<dbReference type="InterPro" id="IPR017451">
    <property type="entry name" value="F-box-assoc_interact_dom"/>
</dbReference>
<dbReference type="PANTHER" id="PTHR35546">
    <property type="entry name" value="F-BOX PROTEIN INTERACTION DOMAIN PROTEIN-RELATED"/>
    <property type="match status" value="1"/>
</dbReference>
<dbReference type="SUPFAM" id="SSF81383">
    <property type="entry name" value="F-box domain"/>
    <property type="match status" value="1"/>
</dbReference>
<dbReference type="CDD" id="cd22157">
    <property type="entry name" value="F-box_AtFBW1-like"/>
    <property type="match status" value="1"/>
</dbReference>
<evidence type="ECO:0000259" key="1">
    <source>
        <dbReference type="SMART" id="SM00256"/>
    </source>
</evidence>
<evidence type="ECO:0000313" key="3">
    <source>
        <dbReference type="Proteomes" id="UP000000768"/>
    </source>
</evidence>
<name>A0A1Z5S920_SORBI</name>
<dbReference type="EMBL" id="CM000760">
    <property type="protein sequence ID" value="OQU92316.1"/>
    <property type="molecule type" value="Genomic_DNA"/>
</dbReference>
<dbReference type="Pfam" id="PF24750">
    <property type="entry name" value="b-prop_At3g26010-like"/>
    <property type="match status" value="1"/>
</dbReference>
<dbReference type="AlphaFoldDB" id="A0A1Z5S920"/>
<dbReference type="Gramene" id="OQU92316">
    <property type="protein sequence ID" value="OQU92316"/>
    <property type="gene ID" value="SORBI_3001G327100"/>
</dbReference>
<dbReference type="InterPro" id="IPR036047">
    <property type="entry name" value="F-box-like_dom_sf"/>
</dbReference>
<dbReference type="InterPro" id="IPR001810">
    <property type="entry name" value="F-box_dom"/>
</dbReference>
<organism evidence="2 3">
    <name type="scientific">Sorghum bicolor</name>
    <name type="common">Sorghum</name>
    <name type="synonym">Sorghum vulgare</name>
    <dbReference type="NCBI Taxonomy" id="4558"/>
    <lineage>
        <taxon>Eukaryota</taxon>
        <taxon>Viridiplantae</taxon>
        <taxon>Streptophyta</taxon>
        <taxon>Embryophyta</taxon>
        <taxon>Tracheophyta</taxon>
        <taxon>Spermatophyta</taxon>
        <taxon>Magnoliopsida</taxon>
        <taxon>Liliopsida</taxon>
        <taxon>Poales</taxon>
        <taxon>Poaceae</taxon>
        <taxon>PACMAD clade</taxon>
        <taxon>Panicoideae</taxon>
        <taxon>Andropogonodae</taxon>
        <taxon>Andropogoneae</taxon>
        <taxon>Sorghinae</taxon>
        <taxon>Sorghum</taxon>
    </lineage>
</organism>
<sequence length="402" mass="46144">MVVRCASPADWCAQMDPSKKSACAAADLTDDIIVEILSRLPVKSICRFKCVSWHWYGLITHSEHRKKIPQTLSGFFYGFVHHRGRFNREENDIIIFSDFMDITVREELLFLDPSLPFLTGYRQIIPKTCCNGLLFCLCRKVFPRDEANYVVCNPATEKWFVLPESDYDSGACAYRFRFDPAISSHFHVFQILEEDQGYGFIAVAGVNIYSSETGAWSRKANGWGNNLQLVDSIEFFFKGMLHLMTNCFKLLAVDTQGKICRTIPLLETMCAENFCTDIFSSNLTLIGQSRGQLYYFNTRERDLSVLSVWILEDYDSDEWIFKYNISTSQLFGEKGLGFALIAIHPECSLIYFVWKCEGILMSYDMERGKVCVVCNAMEHLYDPVLYYLPYVPFLSGSARLEA</sequence>
<dbReference type="NCBIfam" id="TIGR01640">
    <property type="entry name" value="F_box_assoc_1"/>
    <property type="match status" value="1"/>
</dbReference>
<dbReference type="OrthoDB" id="601668at2759"/>
<proteinExistence type="predicted"/>
<dbReference type="InterPro" id="IPR055290">
    <property type="entry name" value="At3g26010-like"/>
</dbReference>
<dbReference type="InParanoid" id="A0A1Z5S920"/>
<protein>
    <recommendedName>
        <fullName evidence="1">F-box domain-containing protein</fullName>
    </recommendedName>
</protein>
<accession>A0A1Z5S920</accession>
<dbReference type="Pfam" id="PF00646">
    <property type="entry name" value="F-box"/>
    <property type="match status" value="1"/>
</dbReference>
<gene>
    <name evidence="2" type="ORF">SORBI_3001G327100</name>
</gene>
<evidence type="ECO:0000313" key="2">
    <source>
        <dbReference type="EMBL" id="OQU92316.1"/>
    </source>
</evidence>
<feature type="domain" description="F-box" evidence="1">
    <location>
        <begin position="28"/>
        <end position="68"/>
    </location>
</feature>
<dbReference type="PANTHER" id="PTHR35546:SF105">
    <property type="entry name" value="OS05G0139200 PROTEIN"/>
    <property type="match status" value="1"/>
</dbReference>
<keyword evidence="3" id="KW-1185">Reference proteome</keyword>
<dbReference type="Gene3D" id="1.20.1280.50">
    <property type="match status" value="1"/>
</dbReference>
<dbReference type="STRING" id="4558.A0A1Z5S920"/>